<name>A0A9N7TRM4_PLEPL</name>
<dbReference type="AlphaFoldDB" id="A0A9N7TRM4"/>
<gene>
    <name evidence="2" type="ORF">PLEPLA_LOCUS5126</name>
</gene>
<evidence type="ECO:0000313" key="3">
    <source>
        <dbReference type="Proteomes" id="UP001153269"/>
    </source>
</evidence>
<dbReference type="EMBL" id="CADEAL010000259">
    <property type="protein sequence ID" value="CAB1417324.1"/>
    <property type="molecule type" value="Genomic_DNA"/>
</dbReference>
<feature type="compositionally biased region" description="Gly residues" evidence="1">
    <location>
        <begin position="8"/>
        <end position="17"/>
    </location>
</feature>
<protein>
    <submittedName>
        <fullName evidence="2">Uncharacterized protein</fullName>
    </submittedName>
</protein>
<comment type="caution">
    <text evidence="2">The sequence shown here is derived from an EMBL/GenBank/DDBJ whole genome shotgun (WGS) entry which is preliminary data.</text>
</comment>
<proteinExistence type="predicted"/>
<organism evidence="2 3">
    <name type="scientific">Pleuronectes platessa</name>
    <name type="common">European plaice</name>
    <dbReference type="NCBI Taxonomy" id="8262"/>
    <lineage>
        <taxon>Eukaryota</taxon>
        <taxon>Metazoa</taxon>
        <taxon>Chordata</taxon>
        <taxon>Craniata</taxon>
        <taxon>Vertebrata</taxon>
        <taxon>Euteleostomi</taxon>
        <taxon>Actinopterygii</taxon>
        <taxon>Neopterygii</taxon>
        <taxon>Teleostei</taxon>
        <taxon>Neoteleostei</taxon>
        <taxon>Acanthomorphata</taxon>
        <taxon>Carangaria</taxon>
        <taxon>Pleuronectiformes</taxon>
        <taxon>Pleuronectoidei</taxon>
        <taxon>Pleuronectidae</taxon>
        <taxon>Pleuronectes</taxon>
    </lineage>
</organism>
<evidence type="ECO:0000256" key="1">
    <source>
        <dbReference type="SAM" id="MobiDB-lite"/>
    </source>
</evidence>
<evidence type="ECO:0000313" key="2">
    <source>
        <dbReference type="EMBL" id="CAB1417324.1"/>
    </source>
</evidence>
<sequence length="112" mass="11954">MMMVVKGKTGGSEGTGGHSEDRWKRKEAIRTIAGYVQALSPARPGTPLALHLQAFGPQWALIMMIMKMTQGNTTIGPSVTTATAQEAGGQDRTGQGNMRALLLRTDQMPGEI</sequence>
<dbReference type="Proteomes" id="UP001153269">
    <property type="component" value="Unassembled WGS sequence"/>
</dbReference>
<feature type="region of interest" description="Disordered" evidence="1">
    <location>
        <begin position="1"/>
        <end position="23"/>
    </location>
</feature>
<reference evidence="2" key="1">
    <citation type="submission" date="2020-03" db="EMBL/GenBank/DDBJ databases">
        <authorList>
            <person name="Weist P."/>
        </authorList>
    </citation>
    <scope>NUCLEOTIDE SEQUENCE</scope>
</reference>
<keyword evidence="3" id="KW-1185">Reference proteome</keyword>
<accession>A0A9N7TRM4</accession>